<keyword evidence="4" id="KW-1185">Reference proteome</keyword>
<feature type="domain" description="Ice-binding protein C-terminal" evidence="2">
    <location>
        <begin position="530"/>
        <end position="554"/>
    </location>
</feature>
<name>A0ABU9CKL0_9BURK</name>
<feature type="region of interest" description="Disordered" evidence="1">
    <location>
        <begin position="58"/>
        <end position="78"/>
    </location>
</feature>
<accession>A0ABU9CKL0</accession>
<dbReference type="SUPFAM" id="SSF50969">
    <property type="entry name" value="YVTN repeat-like/Quinoprotein amine dehydrogenase"/>
    <property type="match status" value="1"/>
</dbReference>
<evidence type="ECO:0000313" key="3">
    <source>
        <dbReference type="EMBL" id="MEK8052203.1"/>
    </source>
</evidence>
<proteinExistence type="predicted"/>
<organism evidence="3 4">
    <name type="scientific">Pseudaquabacterium inlustre</name>
    <dbReference type="NCBI Taxonomy" id="2984192"/>
    <lineage>
        <taxon>Bacteria</taxon>
        <taxon>Pseudomonadati</taxon>
        <taxon>Pseudomonadota</taxon>
        <taxon>Betaproteobacteria</taxon>
        <taxon>Burkholderiales</taxon>
        <taxon>Sphaerotilaceae</taxon>
        <taxon>Pseudaquabacterium</taxon>
    </lineage>
</organism>
<dbReference type="RefSeq" id="WP_341411920.1">
    <property type="nucleotide sequence ID" value="NZ_JBBUTH010000009.1"/>
</dbReference>
<evidence type="ECO:0000256" key="1">
    <source>
        <dbReference type="SAM" id="MobiDB-lite"/>
    </source>
</evidence>
<gene>
    <name evidence="3" type="ORF">AACH10_18270</name>
</gene>
<dbReference type="Pfam" id="PF07589">
    <property type="entry name" value="PEP-CTERM"/>
    <property type="match status" value="1"/>
</dbReference>
<dbReference type="Proteomes" id="UP001365405">
    <property type="component" value="Unassembled WGS sequence"/>
</dbReference>
<evidence type="ECO:0000313" key="4">
    <source>
        <dbReference type="Proteomes" id="UP001365405"/>
    </source>
</evidence>
<protein>
    <submittedName>
        <fullName evidence="3">PEP-CTERM sorting domain-containing protein</fullName>
    </submittedName>
</protein>
<comment type="caution">
    <text evidence="3">The sequence shown here is derived from an EMBL/GenBank/DDBJ whole genome shotgun (WGS) entry which is preliminary data.</text>
</comment>
<dbReference type="InterPro" id="IPR011044">
    <property type="entry name" value="Quino_amine_DH_bsu"/>
</dbReference>
<evidence type="ECO:0000259" key="2">
    <source>
        <dbReference type="Pfam" id="PF07589"/>
    </source>
</evidence>
<dbReference type="InterPro" id="IPR013424">
    <property type="entry name" value="Ice-binding_C"/>
</dbReference>
<sequence>MRNGDGHGGAQCTSARPCILKAWDARRTDCRRPSTRAGAGQARPYRAEQEIRMTTQPRTVAAAPTALRSDDRTPRQRMPNIRLRDGGLRTALPWLLGLTLAGTAQAGTGWAIEYFSFPGQTTSWFWDIDNQGRLAGTAGDDGGIGFLLDASKIVRLTAPNGSALFPVSLSSSGLIAGYHDDPTRSYQSTTYVWDPVSQTQIEQTITAPVVVGTVGQAGGPWQTVELPLAGIQQTTLRSISPNGRYVIGQAFSDSTFSLFRLDLGTGSYSLLPSARGSGFAVAAAVDNEGRVIGSSNAPDRAPLIYDPLTGTRGTLPLFGHQRLSPRAVNADGLMAGWLYDTVGDSLVQSAWVGTAQGIEVLPTKAGFSNAVGLNDLGQVVGSWSPVDGSRTEGFIATPVVLPEAGTAAGEFRFAVAVRADVPIFLDPEVAVGYRYQLGVGDPLFKTVMLPQRIGDDRYTLLVGGRSLDVQGGQLIDFTALGFAAGVAEFTVTGIETGAMLDPNDARAFVTRVSFMADGRFTGTQLAITAQVPEPGTWALWAMGLIAGAGLSCRRPLRPRGTS</sequence>
<dbReference type="EMBL" id="JBBUTH010000009">
    <property type="protein sequence ID" value="MEK8052203.1"/>
    <property type="molecule type" value="Genomic_DNA"/>
</dbReference>
<reference evidence="3 4" key="1">
    <citation type="submission" date="2024-04" db="EMBL/GenBank/DDBJ databases">
        <title>Novel species of the genus Ideonella isolated from streams.</title>
        <authorList>
            <person name="Lu H."/>
        </authorList>
    </citation>
    <scope>NUCLEOTIDE SEQUENCE [LARGE SCALE GENOMIC DNA]</scope>
    <source>
        <strain evidence="3 4">DXS22W</strain>
    </source>
</reference>